<comment type="similarity">
    <text evidence="1">Belongs to the LacAB/RpiB family.</text>
</comment>
<feature type="binding site" evidence="4">
    <location>
        <begin position="8"/>
        <end position="9"/>
    </location>
    <ligand>
        <name>D-ribulose 5-phosphate</name>
        <dbReference type="ChEBI" id="CHEBI:58121"/>
    </ligand>
</feature>
<dbReference type="GO" id="GO:0019316">
    <property type="term" value="P:D-allose catabolic process"/>
    <property type="evidence" value="ECO:0007669"/>
    <property type="project" value="TreeGrafter"/>
</dbReference>
<dbReference type="AlphaFoldDB" id="A0A7Y0EDU3"/>
<dbReference type="GO" id="GO:0009052">
    <property type="term" value="P:pentose-phosphate shunt, non-oxidative branch"/>
    <property type="evidence" value="ECO:0007669"/>
    <property type="project" value="TreeGrafter"/>
</dbReference>
<feature type="binding site" evidence="4">
    <location>
        <position position="109"/>
    </location>
    <ligand>
        <name>D-ribulose 5-phosphate</name>
        <dbReference type="ChEBI" id="CHEBI:58121"/>
    </ligand>
</feature>
<reference evidence="5 6" key="1">
    <citation type="submission" date="2020-04" db="EMBL/GenBank/DDBJ databases">
        <authorList>
            <person name="Doyle D.A."/>
        </authorList>
    </citation>
    <scope>NUCLEOTIDE SEQUENCE [LARGE SCALE GENOMIC DNA]</scope>
    <source>
        <strain evidence="5 6">P21</strain>
    </source>
</reference>
<protein>
    <submittedName>
        <fullName evidence="5">Ribose 5-phosphate isomerase B</fullName>
        <ecNumber evidence="5">5.3.1.6</ecNumber>
    </submittedName>
</protein>
<evidence type="ECO:0000256" key="2">
    <source>
        <dbReference type="ARBA" id="ARBA00023235"/>
    </source>
</evidence>
<dbReference type="NCBIfam" id="TIGR00689">
    <property type="entry name" value="rpiB_lacA_lacB"/>
    <property type="match status" value="1"/>
</dbReference>
<sequence length="149" mass="16322">MKIALGSDHAGLPLKKEIIEHLQNKGMEIKDFGTYTEASCDYPEFALKVAEEVTAQNYEFGILVCGTGIGISIAANKVPGIRAAVCGDTFSAHACRQHNNANILALGQRVVGVGLALDIVDIFLETEFEGDRHQRRIDKISEIEKKYCK</sequence>
<dbReference type="RefSeq" id="WP_169296165.1">
    <property type="nucleotide sequence ID" value="NZ_JABBNI010000006.1"/>
</dbReference>
<dbReference type="NCBIfam" id="NF004051">
    <property type="entry name" value="PRK05571.1"/>
    <property type="match status" value="1"/>
</dbReference>
<reference evidence="5 6" key="2">
    <citation type="submission" date="2020-06" db="EMBL/GenBank/DDBJ databases">
        <title>Complete Genome Sequence of Clostridium muelleri sp. nov. P21T, an Acid-Alcohol Producing Acetogen Isolated from Old Hay.</title>
        <authorList>
            <person name="Duncan K.E."/>
            <person name="Tanner R.S."/>
        </authorList>
    </citation>
    <scope>NUCLEOTIDE SEQUENCE [LARGE SCALE GENOMIC DNA]</scope>
    <source>
        <strain evidence="5 6">P21</strain>
    </source>
</reference>
<accession>A0A7Y0EDU3</accession>
<gene>
    <name evidence="5" type="primary">rpiB</name>
    <name evidence="5" type="ORF">HBE96_02350</name>
</gene>
<organism evidence="5 6">
    <name type="scientific">Clostridium muellerianum</name>
    <dbReference type="NCBI Taxonomy" id="2716538"/>
    <lineage>
        <taxon>Bacteria</taxon>
        <taxon>Bacillati</taxon>
        <taxon>Bacillota</taxon>
        <taxon>Clostridia</taxon>
        <taxon>Eubacteriales</taxon>
        <taxon>Clostridiaceae</taxon>
        <taxon>Clostridium</taxon>
    </lineage>
</organism>
<evidence type="ECO:0000256" key="4">
    <source>
        <dbReference type="PIRSR" id="PIRSR005384-2"/>
    </source>
</evidence>
<dbReference type="PANTHER" id="PTHR30345:SF0">
    <property type="entry name" value="DNA DAMAGE-REPAIR_TOLERATION PROTEIN DRT102"/>
    <property type="match status" value="1"/>
</dbReference>
<dbReference type="Gene3D" id="3.40.1400.10">
    <property type="entry name" value="Sugar-phosphate isomerase, RpiB/LacA/LacB"/>
    <property type="match status" value="1"/>
</dbReference>
<evidence type="ECO:0000256" key="3">
    <source>
        <dbReference type="PIRSR" id="PIRSR005384-1"/>
    </source>
</evidence>
<dbReference type="InterPro" id="IPR004785">
    <property type="entry name" value="RpiB"/>
</dbReference>
<feature type="binding site" evidence="4">
    <location>
        <position position="136"/>
    </location>
    <ligand>
        <name>D-ribulose 5-phosphate</name>
        <dbReference type="ChEBI" id="CHEBI:58121"/>
    </ligand>
</feature>
<comment type="caution">
    <text evidence="5">The sequence shown here is derived from an EMBL/GenBank/DDBJ whole genome shotgun (WGS) entry which is preliminary data.</text>
</comment>
<dbReference type="GO" id="GO:0004751">
    <property type="term" value="F:ribose-5-phosphate isomerase activity"/>
    <property type="evidence" value="ECO:0007669"/>
    <property type="project" value="UniProtKB-EC"/>
</dbReference>
<dbReference type="NCBIfam" id="TIGR01120">
    <property type="entry name" value="rpiB"/>
    <property type="match status" value="1"/>
</dbReference>
<dbReference type="SUPFAM" id="SSF89623">
    <property type="entry name" value="Ribose/Galactose isomerase RpiB/AlsB"/>
    <property type="match status" value="1"/>
</dbReference>
<dbReference type="PIRSF" id="PIRSF005384">
    <property type="entry name" value="RpiB_LacA_B"/>
    <property type="match status" value="1"/>
</dbReference>
<evidence type="ECO:0000313" key="5">
    <source>
        <dbReference type="EMBL" id="NMM61553.1"/>
    </source>
</evidence>
<evidence type="ECO:0000256" key="1">
    <source>
        <dbReference type="ARBA" id="ARBA00008754"/>
    </source>
</evidence>
<feature type="active site" description="Proton acceptor" evidence="3">
    <location>
        <position position="65"/>
    </location>
</feature>
<feature type="binding site" evidence="4">
    <location>
        <position position="132"/>
    </location>
    <ligand>
        <name>D-ribulose 5-phosphate</name>
        <dbReference type="ChEBI" id="CHEBI:58121"/>
    </ligand>
</feature>
<dbReference type="InterPro" id="IPR036569">
    <property type="entry name" value="RpiB_LacA_LacB_sf"/>
</dbReference>
<dbReference type="PANTHER" id="PTHR30345">
    <property type="entry name" value="RIBOSE-5-PHOSPHATE ISOMERASE B"/>
    <property type="match status" value="1"/>
</dbReference>
<feature type="active site" description="Proton donor" evidence="3">
    <location>
        <position position="98"/>
    </location>
</feature>
<name>A0A7Y0EDU3_9CLOT</name>
<keyword evidence="6" id="KW-1185">Reference proteome</keyword>
<feature type="binding site" evidence="4">
    <location>
        <begin position="66"/>
        <end position="70"/>
    </location>
    <ligand>
        <name>D-ribulose 5-phosphate</name>
        <dbReference type="ChEBI" id="CHEBI:58121"/>
    </ligand>
</feature>
<dbReference type="InterPro" id="IPR003500">
    <property type="entry name" value="RpiB_LacA_LacB"/>
</dbReference>
<proteinExistence type="inferred from homology"/>
<dbReference type="EMBL" id="JABBNI010000006">
    <property type="protein sequence ID" value="NMM61553.1"/>
    <property type="molecule type" value="Genomic_DNA"/>
</dbReference>
<dbReference type="EC" id="5.3.1.6" evidence="5"/>
<dbReference type="Pfam" id="PF02502">
    <property type="entry name" value="LacAB_rpiB"/>
    <property type="match status" value="1"/>
</dbReference>
<evidence type="ECO:0000313" key="6">
    <source>
        <dbReference type="Proteomes" id="UP000537131"/>
    </source>
</evidence>
<feature type="binding site" evidence="4">
    <location>
        <position position="99"/>
    </location>
    <ligand>
        <name>D-ribulose 5-phosphate</name>
        <dbReference type="ChEBI" id="CHEBI:58121"/>
    </ligand>
</feature>
<keyword evidence="2 5" id="KW-0413">Isomerase</keyword>
<dbReference type="Proteomes" id="UP000537131">
    <property type="component" value="Unassembled WGS sequence"/>
</dbReference>